<organism evidence="1 2">
    <name type="scientific">Paenibacillus hexagrammi</name>
    <dbReference type="NCBI Taxonomy" id="2908839"/>
    <lineage>
        <taxon>Bacteria</taxon>
        <taxon>Bacillati</taxon>
        <taxon>Bacillota</taxon>
        <taxon>Bacilli</taxon>
        <taxon>Bacillales</taxon>
        <taxon>Paenibacillaceae</taxon>
        <taxon>Paenibacillus</taxon>
    </lineage>
</organism>
<evidence type="ECO:0000313" key="2">
    <source>
        <dbReference type="Proteomes" id="UP001649230"/>
    </source>
</evidence>
<keyword evidence="2" id="KW-1185">Reference proteome</keyword>
<dbReference type="InterPro" id="IPR019657">
    <property type="entry name" value="ComFB"/>
</dbReference>
<gene>
    <name evidence="1" type="ORF">L0M14_08310</name>
</gene>
<proteinExistence type="predicted"/>
<dbReference type="EMBL" id="CP090978">
    <property type="protein sequence ID" value="UJF35123.1"/>
    <property type="molecule type" value="Genomic_DNA"/>
</dbReference>
<dbReference type="Proteomes" id="UP001649230">
    <property type="component" value="Chromosome"/>
</dbReference>
<accession>A0ABY3SM44</accession>
<sequence>MVHNLIEDLVQQCLKELQQTQAQLKECDDRLLDDIMAITLNRIPPKYVASNQGEMFVKTQLRQMVPDVYRELSYAIDKVLSGDRKSDF</sequence>
<name>A0ABY3SM44_9BACL</name>
<evidence type="ECO:0000313" key="1">
    <source>
        <dbReference type="EMBL" id="UJF35123.1"/>
    </source>
</evidence>
<reference evidence="1 2" key="1">
    <citation type="journal article" date="2024" name="Int. J. Syst. Evol. Microbiol.">
        <title>Paenibacillus hexagrammi sp. nov., a novel bacterium isolated from the gut content of Hexagrammos agrammus.</title>
        <authorList>
            <person name="Jung H.K."/>
            <person name="Kim D.G."/>
            <person name="Zin H."/>
            <person name="Park J."/>
            <person name="Jung H."/>
            <person name="Kim Y.O."/>
            <person name="Kong H.J."/>
            <person name="Kim J.W."/>
            <person name="Kim Y.S."/>
        </authorList>
    </citation>
    <scope>NUCLEOTIDE SEQUENCE [LARGE SCALE GENOMIC DNA]</scope>
    <source>
        <strain evidence="1 2">YPD9-1</strain>
    </source>
</reference>
<dbReference type="RefSeq" id="WP_235121695.1">
    <property type="nucleotide sequence ID" value="NZ_CP090978.1"/>
</dbReference>
<dbReference type="Pfam" id="PF10719">
    <property type="entry name" value="ComFB"/>
    <property type="match status" value="1"/>
</dbReference>
<protein>
    <submittedName>
        <fullName evidence="1">Late competence development ComFB family protein</fullName>
    </submittedName>
</protein>